<feature type="region of interest" description="Disordered" evidence="1">
    <location>
        <begin position="1"/>
        <end position="22"/>
    </location>
</feature>
<proteinExistence type="predicted"/>
<accession>A0A392S863</accession>
<feature type="non-terminal residue" evidence="2">
    <location>
        <position position="1"/>
    </location>
</feature>
<keyword evidence="3" id="KW-1185">Reference proteome</keyword>
<dbReference type="EMBL" id="LXQA010326859">
    <property type="protein sequence ID" value="MCI44160.1"/>
    <property type="molecule type" value="Genomic_DNA"/>
</dbReference>
<reference evidence="2 3" key="1">
    <citation type="journal article" date="2018" name="Front. Plant Sci.">
        <title>Red Clover (Trifolium pratense) and Zigzag Clover (T. medium) - A Picture of Genomic Similarities and Differences.</title>
        <authorList>
            <person name="Dluhosova J."/>
            <person name="Istvanek J."/>
            <person name="Nedelnik J."/>
            <person name="Repkova J."/>
        </authorList>
    </citation>
    <scope>NUCLEOTIDE SEQUENCE [LARGE SCALE GENOMIC DNA]</scope>
    <source>
        <strain evidence="3">cv. 10/8</strain>
        <tissue evidence="2">Leaf</tissue>
    </source>
</reference>
<evidence type="ECO:0000313" key="3">
    <source>
        <dbReference type="Proteomes" id="UP000265520"/>
    </source>
</evidence>
<protein>
    <submittedName>
        <fullName evidence="2">Uncharacterized protein</fullName>
    </submittedName>
</protein>
<comment type="caution">
    <text evidence="2">The sequence shown here is derived from an EMBL/GenBank/DDBJ whole genome shotgun (WGS) entry which is preliminary data.</text>
</comment>
<name>A0A392S863_9FABA</name>
<organism evidence="2 3">
    <name type="scientific">Trifolium medium</name>
    <dbReference type="NCBI Taxonomy" id="97028"/>
    <lineage>
        <taxon>Eukaryota</taxon>
        <taxon>Viridiplantae</taxon>
        <taxon>Streptophyta</taxon>
        <taxon>Embryophyta</taxon>
        <taxon>Tracheophyta</taxon>
        <taxon>Spermatophyta</taxon>
        <taxon>Magnoliopsida</taxon>
        <taxon>eudicotyledons</taxon>
        <taxon>Gunneridae</taxon>
        <taxon>Pentapetalae</taxon>
        <taxon>rosids</taxon>
        <taxon>fabids</taxon>
        <taxon>Fabales</taxon>
        <taxon>Fabaceae</taxon>
        <taxon>Papilionoideae</taxon>
        <taxon>50 kb inversion clade</taxon>
        <taxon>NPAAA clade</taxon>
        <taxon>Hologalegina</taxon>
        <taxon>IRL clade</taxon>
        <taxon>Trifolieae</taxon>
        <taxon>Trifolium</taxon>
    </lineage>
</organism>
<evidence type="ECO:0000313" key="2">
    <source>
        <dbReference type="EMBL" id="MCI44160.1"/>
    </source>
</evidence>
<evidence type="ECO:0000256" key="1">
    <source>
        <dbReference type="SAM" id="MobiDB-lite"/>
    </source>
</evidence>
<dbReference type="AlphaFoldDB" id="A0A392S863"/>
<sequence length="22" mass="2304">NRSCPGTGFGVPKKRLSGNQSI</sequence>
<dbReference type="Proteomes" id="UP000265520">
    <property type="component" value="Unassembled WGS sequence"/>
</dbReference>